<dbReference type="Pfam" id="PF13279">
    <property type="entry name" value="4HBT_2"/>
    <property type="match status" value="1"/>
</dbReference>
<sequence length="177" mass="21299">MRWLRLISALIFARFRTRGRATDSYSYDFQVWLTDIDISIMNNASFMTVFECGRLDAMLRSGFFKIALKNKWYFPSQAVSVQFFRPMKFLQKACVYSRICYIDEKWIYIEQKILRKDKLIAACLVKNTVKKGRETVPPFRMMQAMQVDKYPVDEIELIKLHERETQEMKTRLEHDWH</sequence>
<dbReference type="AlphaFoldDB" id="A0A7K1LNE7"/>
<gene>
    <name evidence="1" type="ORF">FLP08_07040</name>
</gene>
<comment type="caution">
    <text evidence="1">The sequence shown here is derived from an EMBL/GenBank/DDBJ whole genome shotgun (WGS) entry which is preliminary data.</text>
</comment>
<dbReference type="InterPro" id="IPR051490">
    <property type="entry name" value="THEM6_lcsJ_thioesterase"/>
</dbReference>
<dbReference type="PANTHER" id="PTHR12475:SF4">
    <property type="entry name" value="PROTEIN THEM6"/>
    <property type="match status" value="1"/>
</dbReference>
<keyword evidence="2" id="KW-1185">Reference proteome</keyword>
<dbReference type="CDD" id="cd00586">
    <property type="entry name" value="4HBT"/>
    <property type="match status" value="1"/>
</dbReference>
<dbReference type="EMBL" id="VJVW01000002">
    <property type="protein sequence ID" value="MUP42322.1"/>
    <property type="molecule type" value="Genomic_DNA"/>
</dbReference>
<evidence type="ECO:0000313" key="2">
    <source>
        <dbReference type="Proteomes" id="UP000460416"/>
    </source>
</evidence>
<dbReference type="SUPFAM" id="SSF54637">
    <property type="entry name" value="Thioesterase/thiol ester dehydrase-isomerase"/>
    <property type="match status" value="1"/>
</dbReference>
<evidence type="ECO:0000313" key="1">
    <source>
        <dbReference type="EMBL" id="MUP42322.1"/>
    </source>
</evidence>
<accession>A0A7K1LNE7</accession>
<organism evidence="1 2">
    <name type="scientific">Christiangramia aestuarii</name>
    <dbReference type="NCBI Taxonomy" id="1028746"/>
    <lineage>
        <taxon>Bacteria</taxon>
        <taxon>Pseudomonadati</taxon>
        <taxon>Bacteroidota</taxon>
        <taxon>Flavobacteriia</taxon>
        <taxon>Flavobacteriales</taxon>
        <taxon>Flavobacteriaceae</taxon>
        <taxon>Christiangramia</taxon>
    </lineage>
</organism>
<dbReference type="OrthoDB" id="103324at2"/>
<dbReference type="PANTHER" id="PTHR12475">
    <property type="match status" value="1"/>
</dbReference>
<protein>
    <submittedName>
        <fullName evidence="1">Thioesterase</fullName>
    </submittedName>
</protein>
<dbReference type="Proteomes" id="UP000460416">
    <property type="component" value="Unassembled WGS sequence"/>
</dbReference>
<dbReference type="Gene3D" id="3.10.129.10">
    <property type="entry name" value="Hotdog Thioesterase"/>
    <property type="match status" value="1"/>
</dbReference>
<dbReference type="InterPro" id="IPR029069">
    <property type="entry name" value="HotDog_dom_sf"/>
</dbReference>
<dbReference type="RefSeq" id="WP_156275375.1">
    <property type="nucleotide sequence ID" value="NZ_BAABGI010000001.1"/>
</dbReference>
<proteinExistence type="predicted"/>
<reference evidence="1 2" key="1">
    <citation type="submission" date="2019-07" db="EMBL/GenBank/DDBJ databases">
        <title>Gramella aestuarii sp. nov., isolated from a tidal flat, and emended description of Gramella echinicola.</title>
        <authorList>
            <person name="Liu L."/>
        </authorList>
    </citation>
    <scope>NUCLEOTIDE SEQUENCE [LARGE SCALE GENOMIC DNA]</scope>
    <source>
        <strain evidence="1 2">BS12</strain>
    </source>
</reference>
<name>A0A7K1LNE7_9FLAO</name>